<evidence type="ECO:0000256" key="1">
    <source>
        <dbReference type="SAM" id="MobiDB-lite"/>
    </source>
</evidence>
<sequence length="414" mass="43874">MHDHRQRTPRPGPGEDVERRTGAVRGGRHRERGAEVGEGLGQSVLLAGDGQVAYAVPGRQTQRDLPGPGSGDQHRRVRRERGDAVGGGPRQARHVEASGADGQARFAAVPGERRRDRCRAGVVGVEYDDPAVGRSGAGGGHGVHRSGRGLGQFSGQHRDRATGQHDHRAGGFGEPLFQQTGSPPDGRAHPGRVGPRCEIEDGVVSGRLPGRVRADRGRIGRVGPTRSPPRSSGCSVRGDRGWVDRVRGDRGPADRGRAGRVRGDRDRIGRGPGQAEQRVRAAVHAEQARGRTAQPVPGDLPGGGARDLGHRVQRDRHLVVGQPRAQGREGRRHVERLRRVEHEVTDRLLAEHLVGLPGRCGIGHAAEPTQHLVDLAGMDVLPASDDQVLDPATDRQVPGGVAAGQVTGAVPAVA</sequence>
<feature type="compositionally biased region" description="Basic and acidic residues" evidence="1">
    <location>
        <begin position="237"/>
        <end position="269"/>
    </location>
</feature>
<keyword evidence="3" id="KW-1185">Reference proteome</keyword>
<gene>
    <name evidence="2" type="ORF">Pen02_63910</name>
</gene>
<feature type="region of interest" description="Disordered" evidence="1">
    <location>
        <begin position="128"/>
        <end position="277"/>
    </location>
</feature>
<evidence type="ECO:0000313" key="2">
    <source>
        <dbReference type="EMBL" id="GIG91455.1"/>
    </source>
</evidence>
<evidence type="ECO:0000313" key="3">
    <source>
        <dbReference type="Proteomes" id="UP000646749"/>
    </source>
</evidence>
<organism evidence="2 3">
    <name type="scientific">Plantactinospora endophytica</name>
    <dbReference type="NCBI Taxonomy" id="673535"/>
    <lineage>
        <taxon>Bacteria</taxon>
        <taxon>Bacillati</taxon>
        <taxon>Actinomycetota</taxon>
        <taxon>Actinomycetes</taxon>
        <taxon>Micromonosporales</taxon>
        <taxon>Micromonosporaceae</taxon>
        <taxon>Plantactinospora</taxon>
    </lineage>
</organism>
<feature type="region of interest" description="Disordered" evidence="1">
    <location>
        <begin position="55"/>
        <end position="115"/>
    </location>
</feature>
<feature type="region of interest" description="Disordered" evidence="1">
    <location>
        <begin position="1"/>
        <end position="42"/>
    </location>
</feature>
<dbReference type="EMBL" id="BONW01000038">
    <property type="protein sequence ID" value="GIG91455.1"/>
    <property type="molecule type" value="Genomic_DNA"/>
</dbReference>
<proteinExistence type="predicted"/>
<feature type="compositionally biased region" description="Basic and acidic residues" evidence="1">
    <location>
        <begin position="156"/>
        <end position="169"/>
    </location>
</feature>
<name>A0ABQ4E9P4_9ACTN</name>
<comment type="caution">
    <text evidence="2">The sequence shown here is derived from an EMBL/GenBank/DDBJ whole genome shotgun (WGS) entry which is preliminary data.</text>
</comment>
<dbReference type="Proteomes" id="UP000646749">
    <property type="component" value="Unassembled WGS sequence"/>
</dbReference>
<protein>
    <submittedName>
        <fullName evidence="2">Uncharacterized protein</fullName>
    </submittedName>
</protein>
<accession>A0ABQ4E9P4</accession>
<reference evidence="2 3" key="1">
    <citation type="submission" date="2021-01" db="EMBL/GenBank/DDBJ databases">
        <title>Whole genome shotgun sequence of Plantactinospora endophytica NBRC 110450.</title>
        <authorList>
            <person name="Komaki H."/>
            <person name="Tamura T."/>
        </authorList>
    </citation>
    <scope>NUCLEOTIDE SEQUENCE [LARGE SCALE GENOMIC DNA]</scope>
    <source>
        <strain evidence="2 3">NBRC 110450</strain>
    </source>
</reference>